<organism evidence="6 7">
    <name type="scientific">Mycoplana dimorpha</name>
    <dbReference type="NCBI Taxonomy" id="28320"/>
    <lineage>
        <taxon>Bacteria</taxon>
        <taxon>Pseudomonadati</taxon>
        <taxon>Pseudomonadota</taxon>
        <taxon>Alphaproteobacteria</taxon>
        <taxon>Hyphomicrobiales</taxon>
        <taxon>Rhizobiaceae</taxon>
        <taxon>Mycoplana</taxon>
    </lineage>
</organism>
<evidence type="ECO:0000256" key="3">
    <source>
        <dbReference type="ARBA" id="ARBA00022833"/>
    </source>
</evidence>
<keyword evidence="2" id="KW-0479">Metal-binding</keyword>
<evidence type="ECO:0000259" key="5">
    <source>
        <dbReference type="PROSITE" id="PS51891"/>
    </source>
</evidence>
<dbReference type="AlphaFoldDB" id="A0A2T5BF43"/>
<dbReference type="PANTHER" id="PTHR33337">
    <property type="entry name" value="GFA DOMAIN-CONTAINING PROTEIN"/>
    <property type="match status" value="1"/>
</dbReference>
<keyword evidence="4" id="KW-0456">Lyase</keyword>
<dbReference type="RefSeq" id="WP_108001764.1">
    <property type="nucleotide sequence ID" value="NZ_JBHEEX010000001.1"/>
</dbReference>
<keyword evidence="7" id="KW-1185">Reference proteome</keyword>
<keyword evidence="3" id="KW-0862">Zinc</keyword>
<reference evidence="6 7" key="1">
    <citation type="submission" date="2018-04" db="EMBL/GenBank/DDBJ databases">
        <title>Genomic Encyclopedia of Type Strains, Phase IV (KMG-IV): sequencing the most valuable type-strain genomes for metagenomic binning, comparative biology and taxonomic classification.</title>
        <authorList>
            <person name="Goeker M."/>
        </authorList>
    </citation>
    <scope>NUCLEOTIDE SEQUENCE [LARGE SCALE GENOMIC DNA]</scope>
    <source>
        <strain evidence="6 7">DSM 7138</strain>
    </source>
</reference>
<dbReference type="InterPro" id="IPR011057">
    <property type="entry name" value="Mss4-like_sf"/>
</dbReference>
<dbReference type="SUPFAM" id="SSF51316">
    <property type="entry name" value="Mss4-like"/>
    <property type="match status" value="1"/>
</dbReference>
<evidence type="ECO:0000256" key="4">
    <source>
        <dbReference type="ARBA" id="ARBA00023239"/>
    </source>
</evidence>
<dbReference type="PANTHER" id="PTHR33337:SF40">
    <property type="entry name" value="CENP-V_GFA DOMAIN-CONTAINING PROTEIN-RELATED"/>
    <property type="match status" value="1"/>
</dbReference>
<dbReference type="Proteomes" id="UP000241247">
    <property type="component" value="Unassembled WGS sequence"/>
</dbReference>
<evidence type="ECO:0000313" key="7">
    <source>
        <dbReference type="Proteomes" id="UP000241247"/>
    </source>
</evidence>
<gene>
    <name evidence="6" type="ORF">C7449_102367</name>
</gene>
<evidence type="ECO:0000256" key="1">
    <source>
        <dbReference type="ARBA" id="ARBA00005495"/>
    </source>
</evidence>
<comment type="similarity">
    <text evidence="1">Belongs to the Gfa family.</text>
</comment>
<dbReference type="GO" id="GO:0046872">
    <property type="term" value="F:metal ion binding"/>
    <property type="evidence" value="ECO:0007669"/>
    <property type="project" value="UniProtKB-KW"/>
</dbReference>
<sequence>MHITGQCHCGFIRYEAEIDPTRVSICHCTDCQRLTGSAYRVSTTARTEDFRLTGGAPSIYVKVGDSGNRSLQYFCPRCGSPCYRTGEGEDAEEVGIRVGTIDQRRQLSPTKQIWCRSSLAWVNDIGRLPRRDEE</sequence>
<dbReference type="PROSITE" id="PS51891">
    <property type="entry name" value="CENP_V_GFA"/>
    <property type="match status" value="1"/>
</dbReference>
<accession>A0A2T5BF43</accession>
<dbReference type="InterPro" id="IPR006913">
    <property type="entry name" value="CENP-V/GFA"/>
</dbReference>
<evidence type="ECO:0000313" key="6">
    <source>
        <dbReference type="EMBL" id="PTM97493.1"/>
    </source>
</evidence>
<dbReference type="GO" id="GO:0016846">
    <property type="term" value="F:carbon-sulfur lyase activity"/>
    <property type="evidence" value="ECO:0007669"/>
    <property type="project" value="InterPro"/>
</dbReference>
<comment type="caution">
    <text evidence="6">The sequence shown here is derived from an EMBL/GenBank/DDBJ whole genome shotgun (WGS) entry which is preliminary data.</text>
</comment>
<dbReference type="Gene3D" id="3.90.1590.10">
    <property type="entry name" value="glutathione-dependent formaldehyde- activating enzyme (gfa)"/>
    <property type="match status" value="1"/>
</dbReference>
<dbReference type="Pfam" id="PF04828">
    <property type="entry name" value="GFA"/>
    <property type="match status" value="1"/>
</dbReference>
<feature type="domain" description="CENP-V/GFA" evidence="5">
    <location>
        <begin position="3"/>
        <end position="111"/>
    </location>
</feature>
<dbReference type="EMBL" id="PZZZ01000002">
    <property type="protein sequence ID" value="PTM97493.1"/>
    <property type="molecule type" value="Genomic_DNA"/>
</dbReference>
<proteinExistence type="inferred from homology"/>
<protein>
    <recommendedName>
        <fullName evidence="5">CENP-V/GFA domain-containing protein</fullName>
    </recommendedName>
</protein>
<dbReference type="OrthoDB" id="9807246at2"/>
<evidence type="ECO:0000256" key="2">
    <source>
        <dbReference type="ARBA" id="ARBA00022723"/>
    </source>
</evidence>
<name>A0A2T5BF43_MYCDI</name>